<accession>A0A3M6R746</accession>
<evidence type="ECO:0000256" key="2">
    <source>
        <dbReference type="ARBA" id="ARBA00022801"/>
    </source>
</evidence>
<dbReference type="GO" id="GO:0016829">
    <property type="term" value="F:lyase activity"/>
    <property type="evidence" value="ECO:0007669"/>
    <property type="project" value="UniProtKB-KW"/>
</dbReference>
<dbReference type="GO" id="GO:0016787">
    <property type="term" value="F:hydrolase activity"/>
    <property type="evidence" value="ECO:0007669"/>
    <property type="project" value="UniProtKB-KW"/>
</dbReference>
<keyword evidence="6" id="KW-0456">Lyase</keyword>
<reference evidence="6 7" key="1">
    <citation type="submission" date="2018-10" db="EMBL/GenBank/DDBJ databases">
        <title>Comamonadaceae CDC group NO-1 genome sequencing and assembly.</title>
        <authorList>
            <person name="Bernier A.-M."/>
            <person name="Bernard K."/>
        </authorList>
    </citation>
    <scope>NUCLEOTIDE SEQUENCE [LARGE SCALE GENOMIC DNA]</scope>
    <source>
        <strain evidence="6 7">NML180581</strain>
    </source>
</reference>
<organism evidence="6 7">
    <name type="scientific">Allofranklinella schreckenbergeri</name>
    <dbReference type="NCBI Taxonomy" id="1076744"/>
    <lineage>
        <taxon>Bacteria</taxon>
        <taxon>Pseudomonadati</taxon>
        <taxon>Pseudomonadota</taxon>
        <taxon>Betaproteobacteria</taxon>
        <taxon>Burkholderiales</taxon>
        <taxon>Comamonadaceae</taxon>
        <taxon>Allofranklinella</taxon>
    </lineage>
</organism>
<dbReference type="Proteomes" id="UP000281171">
    <property type="component" value="Unassembled WGS sequence"/>
</dbReference>
<dbReference type="PANTHER" id="PTHR43309">
    <property type="entry name" value="5-OXOPROLINASE SUBUNIT C"/>
    <property type="match status" value="1"/>
</dbReference>
<feature type="domain" description="Carboxyltransferase" evidence="4">
    <location>
        <begin position="7"/>
        <end position="224"/>
    </location>
</feature>
<dbReference type="InterPro" id="IPR052708">
    <property type="entry name" value="PxpC"/>
</dbReference>
<dbReference type="AlphaFoldDB" id="A0A3M6R746"/>
<dbReference type="InterPro" id="IPR003833">
    <property type="entry name" value="CT_C_D"/>
</dbReference>
<keyword evidence="1" id="KW-0547">Nucleotide-binding</keyword>
<dbReference type="SMART" id="SM00796">
    <property type="entry name" value="AHS1"/>
    <property type="match status" value="1"/>
</dbReference>
<gene>
    <name evidence="6" type="ORF">EBQ24_03625</name>
</gene>
<feature type="domain" description="Carboxyltransferase" evidence="5">
    <location>
        <begin position="299"/>
        <end position="590"/>
    </location>
</feature>
<keyword evidence="2" id="KW-0378">Hydrolase</keyword>
<evidence type="ECO:0000313" key="7">
    <source>
        <dbReference type="Proteomes" id="UP000281171"/>
    </source>
</evidence>
<name>A0A3M6R746_9BURK</name>
<dbReference type="InterPro" id="IPR029000">
    <property type="entry name" value="Cyclophilin-like_dom_sf"/>
</dbReference>
<evidence type="ECO:0000256" key="3">
    <source>
        <dbReference type="ARBA" id="ARBA00022840"/>
    </source>
</evidence>
<evidence type="ECO:0000259" key="5">
    <source>
        <dbReference type="SMART" id="SM00797"/>
    </source>
</evidence>
<sequence>MTTAPLFRSLPAGDAAWLIELPGLPQALALFEAVQAARQSARHGPAPHADALWAIHTLVPAARTVLVEFAPHEASAQQVLAAVHYAARMSAQMHAGAAQDMQGGAGGQARRVEIPVHYEGEDLEALAAHLRISRAELIERHTGCDYHAAFAGFAPGFVYLSGGDPCFTQVPRLATPRTRVPAGSVALAGDFSAVYPKDSPGGWQLIGATPLQMWDLQRDEPALVQPGFRVRFVDLAQTPRHISLPAATVQASASKPAPVPASVPQADAACPAGAAASLHVLSPGLQTLVQDRGRRGVTGMGVSASGALDGAAMRAANRCVGNPIDAPVLENTLGLLRLRCQGRAVAAVTGACTALRITTASGAQLRPALYEAFALEDGDVLELAAPTAGLRCYLAVRGGLGVPPVLGSAATDTLAGIGPAPLAAGDVLPVGQAIAAAALRPVTADAVAAECATRLPRPGQEVTLDICPGPRDDWFAPQALALLEQQRWHVTLQSNRVGIRLQGQTPLPRAPAYADAELPSEGTVTGALQVPASGQPVLFLADHPLTGGYPVIAVLARHHLDLAAQVPPGAWLRFRVLPRREGDLVLPPAKS</sequence>
<protein>
    <submittedName>
        <fullName evidence="6">5-oxoprolinase/urea amidolyase family protein</fullName>
    </submittedName>
</protein>
<proteinExistence type="predicted"/>
<dbReference type="RefSeq" id="WP_122247730.1">
    <property type="nucleotide sequence ID" value="NZ_RDQK01000007.1"/>
</dbReference>
<dbReference type="Gene3D" id="3.30.1360.40">
    <property type="match status" value="1"/>
</dbReference>
<dbReference type="Gene3D" id="2.40.100.10">
    <property type="entry name" value="Cyclophilin-like"/>
    <property type="match status" value="2"/>
</dbReference>
<keyword evidence="3" id="KW-0067">ATP-binding</keyword>
<dbReference type="SUPFAM" id="SSF50891">
    <property type="entry name" value="Cyclophilin-like"/>
    <property type="match status" value="2"/>
</dbReference>
<comment type="caution">
    <text evidence="6">The sequence shown here is derived from an EMBL/GenBank/DDBJ whole genome shotgun (WGS) entry which is preliminary data.</text>
</comment>
<dbReference type="Pfam" id="PF02626">
    <property type="entry name" value="CT_A_B"/>
    <property type="match status" value="1"/>
</dbReference>
<evidence type="ECO:0000259" key="4">
    <source>
        <dbReference type="SMART" id="SM00796"/>
    </source>
</evidence>
<dbReference type="SMART" id="SM00797">
    <property type="entry name" value="AHS2"/>
    <property type="match status" value="1"/>
</dbReference>
<dbReference type="SUPFAM" id="SSF160467">
    <property type="entry name" value="PH0987 N-terminal domain-like"/>
    <property type="match status" value="1"/>
</dbReference>
<dbReference type="GO" id="GO:0005524">
    <property type="term" value="F:ATP binding"/>
    <property type="evidence" value="ECO:0007669"/>
    <property type="project" value="UniProtKB-KW"/>
</dbReference>
<dbReference type="EMBL" id="RDQK01000007">
    <property type="protein sequence ID" value="RMX10700.1"/>
    <property type="molecule type" value="Genomic_DNA"/>
</dbReference>
<evidence type="ECO:0000313" key="6">
    <source>
        <dbReference type="EMBL" id="RMX10700.1"/>
    </source>
</evidence>
<dbReference type="NCBIfam" id="TIGR00724">
    <property type="entry name" value="urea_amlyse_rel"/>
    <property type="match status" value="1"/>
</dbReference>
<dbReference type="Pfam" id="PF02682">
    <property type="entry name" value="CT_C_D"/>
    <property type="match status" value="1"/>
</dbReference>
<dbReference type="PANTHER" id="PTHR43309:SF3">
    <property type="entry name" value="5-OXOPROLINASE SUBUNIT C"/>
    <property type="match status" value="1"/>
</dbReference>
<dbReference type="InterPro" id="IPR003778">
    <property type="entry name" value="CT_A_B"/>
</dbReference>
<evidence type="ECO:0000256" key="1">
    <source>
        <dbReference type="ARBA" id="ARBA00022741"/>
    </source>
</evidence>